<dbReference type="EMBL" id="BSYO01000029">
    <property type="protein sequence ID" value="GMH25507.1"/>
    <property type="molecule type" value="Genomic_DNA"/>
</dbReference>
<keyword evidence="4" id="KW-1185">Reference proteome</keyword>
<name>A0AAD3T9W8_NEPGR</name>
<evidence type="ECO:0000313" key="3">
    <source>
        <dbReference type="EMBL" id="GMH25507.1"/>
    </source>
</evidence>
<feature type="compositionally biased region" description="Polar residues" evidence="2">
    <location>
        <begin position="1"/>
        <end position="28"/>
    </location>
</feature>
<feature type="compositionally biased region" description="Basic and acidic residues" evidence="2">
    <location>
        <begin position="126"/>
        <end position="144"/>
    </location>
</feature>
<evidence type="ECO:0000256" key="2">
    <source>
        <dbReference type="SAM" id="MobiDB-lite"/>
    </source>
</evidence>
<sequence>MKTTPNAGLSALLTSSKPQNTSPPQNHSHIPRNSAPRKLPFRQTTRTTRLFAKGGAPSGWRPGPPTPLLQWKFASEQERDDVSNAAGDKSVEVTPKERRKKGNVVSARKIGAAVWRLQLPDVGVPRGDHGAERRRGRKSEDRSGFKPPPSSKFSGYAVWRKTKWDPVCVRALNRSNSNTQSVPKLNASSMVSALQAELDQARERIKELEAERKSSKNKLVHFLRKLSEERTASRSREQEVRVIMDTVKADLKKEKKNRKRLEIVNSKLATELTEANSSLKRYMQDYAKERKARESIEEVCDGLAKEIWEGKAGVEALEMECMKIREEFEEERKMLQIAEVLREERVQMKLVDAKVTLEEKYSQMSKLMTELENFMRSGTMSSNLKEVRGAEVLRQAVALIDIRNVMEFAYEPPKPDDISSSFEGMATDTPNEREIKPTAYRLSNGNVDQNDDEDKVRIEGKTISHGKHNYLSGICRDLPITEIREVFSVAAKQPKKVSSVSGNRSSCQNNGENYKIVSVEGTNGRFLKADVLLHDVRSCNGGPTPPDMAGRRNSPESTNLHTRRRVKGCMEWPRGLQKNSLRAKLLEARMESRRIRLRKVVKRKI</sequence>
<gene>
    <name evidence="3" type="ORF">Nepgr_027350</name>
</gene>
<dbReference type="AlphaFoldDB" id="A0AAD3T9W8"/>
<evidence type="ECO:0000256" key="1">
    <source>
        <dbReference type="SAM" id="Coils"/>
    </source>
</evidence>
<feature type="region of interest" description="Disordered" evidence="2">
    <location>
        <begin position="122"/>
        <end position="152"/>
    </location>
</feature>
<feature type="region of interest" description="Disordered" evidence="2">
    <location>
        <begin position="1"/>
        <end position="104"/>
    </location>
</feature>
<protein>
    <submittedName>
        <fullName evidence="3">Uncharacterized protein</fullName>
    </submittedName>
</protein>
<proteinExistence type="predicted"/>
<evidence type="ECO:0000313" key="4">
    <source>
        <dbReference type="Proteomes" id="UP001279734"/>
    </source>
</evidence>
<accession>A0AAD3T9W8</accession>
<feature type="coiled-coil region" evidence="1">
    <location>
        <begin position="184"/>
        <end position="334"/>
    </location>
</feature>
<dbReference type="Proteomes" id="UP001279734">
    <property type="component" value="Unassembled WGS sequence"/>
</dbReference>
<dbReference type="PANTHER" id="PTHR31071:SF2">
    <property type="entry name" value="ACTIN CYTOSKELETON-REGULATORY COMPLEX PAN-LIKE PROTEIN"/>
    <property type="match status" value="1"/>
</dbReference>
<comment type="caution">
    <text evidence="3">The sequence shown here is derived from an EMBL/GenBank/DDBJ whole genome shotgun (WGS) entry which is preliminary data.</text>
</comment>
<organism evidence="3 4">
    <name type="scientific">Nepenthes gracilis</name>
    <name type="common">Slender pitcher plant</name>
    <dbReference type="NCBI Taxonomy" id="150966"/>
    <lineage>
        <taxon>Eukaryota</taxon>
        <taxon>Viridiplantae</taxon>
        <taxon>Streptophyta</taxon>
        <taxon>Embryophyta</taxon>
        <taxon>Tracheophyta</taxon>
        <taxon>Spermatophyta</taxon>
        <taxon>Magnoliopsida</taxon>
        <taxon>eudicotyledons</taxon>
        <taxon>Gunneridae</taxon>
        <taxon>Pentapetalae</taxon>
        <taxon>Caryophyllales</taxon>
        <taxon>Nepenthaceae</taxon>
        <taxon>Nepenthes</taxon>
    </lineage>
</organism>
<feature type="region of interest" description="Disordered" evidence="2">
    <location>
        <begin position="539"/>
        <end position="561"/>
    </location>
</feature>
<dbReference type="PANTHER" id="PTHR31071">
    <property type="entry name" value="GB|AAF24581.1"/>
    <property type="match status" value="1"/>
</dbReference>
<keyword evidence="1" id="KW-0175">Coiled coil</keyword>
<dbReference type="InterPro" id="IPR043424">
    <property type="entry name" value="BLT-like"/>
</dbReference>
<reference evidence="3" key="1">
    <citation type="submission" date="2023-05" db="EMBL/GenBank/DDBJ databases">
        <title>Nepenthes gracilis genome sequencing.</title>
        <authorList>
            <person name="Fukushima K."/>
        </authorList>
    </citation>
    <scope>NUCLEOTIDE SEQUENCE</scope>
    <source>
        <strain evidence="3">SING2019-196</strain>
    </source>
</reference>